<dbReference type="KEGG" id="rpe:RPE_0524"/>
<dbReference type="OrthoDB" id="8265523at2"/>
<name>Q07UA1_RHOP5</name>
<organism evidence="1">
    <name type="scientific">Rhodopseudomonas palustris (strain BisA53)</name>
    <dbReference type="NCBI Taxonomy" id="316055"/>
    <lineage>
        <taxon>Bacteria</taxon>
        <taxon>Pseudomonadati</taxon>
        <taxon>Pseudomonadota</taxon>
        <taxon>Alphaproteobacteria</taxon>
        <taxon>Hyphomicrobiales</taxon>
        <taxon>Nitrobacteraceae</taxon>
        <taxon>Rhodopseudomonas</taxon>
    </lineage>
</organism>
<gene>
    <name evidence="1" type="ordered locus">RPE_0524</name>
</gene>
<dbReference type="AlphaFoldDB" id="Q07UA1"/>
<dbReference type="EMBL" id="CP000463">
    <property type="protein sequence ID" value="ABJ04483.1"/>
    <property type="molecule type" value="Genomic_DNA"/>
</dbReference>
<accession>Q07UA1</accession>
<proteinExistence type="predicted"/>
<protein>
    <submittedName>
        <fullName evidence="1">Uncharacterized protein</fullName>
    </submittedName>
</protein>
<dbReference type="HOGENOM" id="CLU_2663837_0_0_5"/>
<sequence length="66" mass="7137">MSKPRIALVAPSDGYSLVVDGHFKSHHATIEAAEQAALALKSRYRMLQVQVYDAASQTRSLIAAPV</sequence>
<evidence type="ECO:0000313" key="1">
    <source>
        <dbReference type="EMBL" id="ABJ04483.1"/>
    </source>
</evidence>
<reference evidence="1" key="1">
    <citation type="submission" date="2006-09" db="EMBL/GenBank/DDBJ databases">
        <title>Complete sequence of Rhodopseudomonas palustris BisA53.</title>
        <authorList>
            <consortium name="US DOE Joint Genome Institute"/>
            <person name="Copeland A."/>
            <person name="Lucas S."/>
            <person name="Lapidus A."/>
            <person name="Barry K."/>
            <person name="Detter J.C."/>
            <person name="Glavina del Rio T."/>
            <person name="Hammon N."/>
            <person name="Israni S."/>
            <person name="Dalin E."/>
            <person name="Tice H."/>
            <person name="Pitluck S."/>
            <person name="Chain P."/>
            <person name="Malfatti S."/>
            <person name="Shin M."/>
            <person name="Vergez L."/>
            <person name="Schmutz J."/>
            <person name="Larimer F."/>
            <person name="Land M."/>
            <person name="Hauser L."/>
            <person name="Pelletier D.A."/>
            <person name="Kyrpides N."/>
            <person name="Kim E."/>
            <person name="Harwood C.S."/>
            <person name="Oda Y."/>
            <person name="Richardson P."/>
        </authorList>
    </citation>
    <scope>NUCLEOTIDE SEQUENCE [LARGE SCALE GENOMIC DNA]</scope>
    <source>
        <strain evidence="1">BisA53</strain>
    </source>
</reference>